<dbReference type="GeneID" id="57347045"/>
<evidence type="ECO:0000313" key="2">
    <source>
        <dbReference type="Proteomes" id="UP000566985"/>
    </source>
</evidence>
<proteinExistence type="predicted"/>
<reference evidence="1 2" key="1">
    <citation type="submission" date="2020-05" db="EMBL/GenBank/DDBJ databases">
        <title>Whole Genome Sequences of Enterobacteriales Associated with the International Space Station.</title>
        <authorList>
            <person name="Bharadwaj A."/>
            <person name="Daudu R."/>
            <person name="Singh N."/>
            <person name="Wood J."/>
            <person name="Debieu M."/>
            <person name="Mason C."/>
            <person name="Wang C."/>
            <person name="Venkateswaran K."/>
        </authorList>
    </citation>
    <scope>NUCLEOTIDE SEQUENCE [LARGE SCALE GENOMIC DNA]</scope>
    <source>
        <strain evidence="1 2">IF5SW-B1</strain>
    </source>
</reference>
<dbReference type="EMBL" id="JABWPM010000025">
    <property type="protein sequence ID" value="NUY98430.1"/>
    <property type="molecule type" value="Genomic_DNA"/>
</dbReference>
<organism evidence="1 2">
    <name type="scientific">Pantoea brenneri</name>
    <dbReference type="NCBI Taxonomy" id="472694"/>
    <lineage>
        <taxon>Bacteria</taxon>
        <taxon>Pseudomonadati</taxon>
        <taxon>Pseudomonadota</taxon>
        <taxon>Gammaproteobacteria</taxon>
        <taxon>Enterobacterales</taxon>
        <taxon>Erwiniaceae</taxon>
        <taxon>Pantoea</taxon>
    </lineage>
</organism>
<name>A0A7Y6TTM4_9GAMM</name>
<accession>A0A7Y6TTM4</accession>
<evidence type="ECO:0000313" key="1">
    <source>
        <dbReference type="EMBL" id="NUY98430.1"/>
    </source>
</evidence>
<dbReference type="Proteomes" id="UP000566985">
    <property type="component" value="Unassembled WGS sequence"/>
</dbReference>
<dbReference type="AlphaFoldDB" id="A0A7Y6TTM4"/>
<comment type="caution">
    <text evidence="1">The sequence shown here is derived from an EMBL/GenBank/DDBJ whole genome shotgun (WGS) entry which is preliminary data.</text>
</comment>
<protein>
    <submittedName>
        <fullName evidence="1">Uncharacterized protein</fullName>
    </submittedName>
</protein>
<dbReference type="RefSeq" id="WP_069729478.1">
    <property type="nucleotide sequence ID" value="NZ_JABWPE010000025.1"/>
</dbReference>
<sequence length="61" mass="6608">MLKIILLEIVGDIRVLARAYSAFSVGYLNGTMPAHGDGIVLLNLYTDSLNVTLEGLNLETD</sequence>
<gene>
    <name evidence="1" type="ORF">HU668_18395</name>
</gene>